<comment type="subunit">
    <text evidence="3 15">Tetramer of two alpha and two beta subunits.</text>
</comment>
<evidence type="ECO:0000256" key="15">
    <source>
        <dbReference type="HAMAP-Rule" id="MF_00283"/>
    </source>
</evidence>
<evidence type="ECO:0000256" key="7">
    <source>
        <dbReference type="ARBA" id="ARBA00022723"/>
    </source>
</evidence>
<dbReference type="GO" id="GO:0009328">
    <property type="term" value="C:phenylalanine-tRNA ligase complex"/>
    <property type="evidence" value="ECO:0007669"/>
    <property type="project" value="TreeGrafter"/>
</dbReference>
<dbReference type="SUPFAM" id="SSF56037">
    <property type="entry name" value="PheT/TilS domain"/>
    <property type="match status" value="1"/>
</dbReference>
<keyword evidence="21" id="KW-1185">Reference proteome</keyword>
<evidence type="ECO:0000256" key="8">
    <source>
        <dbReference type="ARBA" id="ARBA00022741"/>
    </source>
</evidence>
<comment type="subcellular location">
    <subcellularLocation>
        <location evidence="1 15">Cytoplasm</location>
    </subcellularLocation>
</comment>
<dbReference type="InterPro" id="IPR005147">
    <property type="entry name" value="tRNA_synthase_B5-dom"/>
</dbReference>
<comment type="catalytic activity">
    <reaction evidence="14 15">
        <text>tRNA(Phe) + L-phenylalanine + ATP = L-phenylalanyl-tRNA(Phe) + AMP + diphosphate + H(+)</text>
        <dbReference type="Rhea" id="RHEA:19413"/>
        <dbReference type="Rhea" id="RHEA-COMP:9668"/>
        <dbReference type="Rhea" id="RHEA-COMP:9699"/>
        <dbReference type="ChEBI" id="CHEBI:15378"/>
        <dbReference type="ChEBI" id="CHEBI:30616"/>
        <dbReference type="ChEBI" id="CHEBI:33019"/>
        <dbReference type="ChEBI" id="CHEBI:58095"/>
        <dbReference type="ChEBI" id="CHEBI:78442"/>
        <dbReference type="ChEBI" id="CHEBI:78531"/>
        <dbReference type="ChEBI" id="CHEBI:456215"/>
        <dbReference type="EC" id="6.1.1.20"/>
    </reaction>
</comment>
<evidence type="ECO:0000259" key="18">
    <source>
        <dbReference type="PROSITE" id="PS51447"/>
    </source>
</evidence>
<keyword evidence="10 15" id="KW-0460">Magnesium</keyword>
<dbReference type="NCBIfam" id="TIGR00472">
    <property type="entry name" value="pheT_bact"/>
    <property type="match status" value="1"/>
</dbReference>
<feature type="binding site" evidence="15">
    <location>
        <position position="474"/>
    </location>
    <ligand>
        <name>Mg(2+)</name>
        <dbReference type="ChEBI" id="CHEBI:18420"/>
        <note>shared with alpha subunit</note>
    </ligand>
</feature>
<evidence type="ECO:0000256" key="16">
    <source>
        <dbReference type="PROSITE-ProRule" id="PRU00209"/>
    </source>
</evidence>
<name>A0A940T589_9MICO</name>
<dbReference type="HAMAP" id="MF_00283">
    <property type="entry name" value="Phe_tRNA_synth_beta1"/>
    <property type="match status" value="1"/>
</dbReference>
<feature type="binding site" evidence="15">
    <location>
        <position position="483"/>
    </location>
    <ligand>
        <name>Mg(2+)</name>
        <dbReference type="ChEBI" id="CHEBI:18420"/>
        <note>shared with alpha subunit</note>
    </ligand>
</feature>
<keyword evidence="11 16" id="KW-0694">RNA-binding</keyword>
<dbReference type="Proteomes" id="UP000675163">
    <property type="component" value="Unassembled WGS sequence"/>
</dbReference>
<dbReference type="EMBL" id="JAFIDA010000001">
    <property type="protein sequence ID" value="MBP1327599.1"/>
    <property type="molecule type" value="Genomic_DNA"/>
</dbReference>
<dbReference type="InterPro" id="IPR045060">
    <property type="entry name" value="Phe-tRNA-ligase_IIc_bsu"/>
</dbReference>
<dbReference type="EC" id="6.1.1.20" evidence="15"/>
<dbReference type="PROSITE" id="PS50886">
    <property type="entry name" value="TRBD"/>
    <property type="match status" value="1"/>
</dbReference>
<evidence type="ECO:0000256" key="3">
    <source>
        <dbReference type="ARBA" id="ARBA00011209"/>
    </source>
</evidence>
<dbReference type="InterPro" id="IPR012340">
    <property type="entry name" value="NA-bd_OB-fold"/>
</dbReference>
<dbReference type="Pfam" id="PF03147">
    <property type="entry name" value="FDX-ACB"/>
    <property type="match status" value="1"/>
</dbReference>
<dbReference type="Pfam" id="PF03484">
    <property type="entry name" value="B5"/>
    <property type="match status" value="1"/>
</dbReference>
<dbReference type="Pfam" id="PF03483">
    <property type="entry name" value="B3_4"/>
    <property type="match status" value="1"/>
</dbReference>
<gene>
    <name evidence="15" type="primary">pheT</name>
    <name evidence="20" type="ORF">JOF28_002831</name>
</gene>
<dbReference type="SMART" id="SM00873">
    <property type="entry name" value="B3_4"/>
    <property type="match status" value="1"/>
</dbReference>
<proteinExistence type="inferred from homology"/>
<evidence type="ECO:0000256" key="10">
    <source>
        <dbReference type="ARBA" id="ARBA00022842"/>
    </source>
</evidence>
<dbReference type="InterPro" id="IPR045864">
    <property type="entry name" value="aa-tRNA-synth_II/BPL/LPL"/>
</dbReference>
<keyword evidence="12 15" id="KW-0648">Protein biosynthesis</keyword>
<feature type="binding site" evidence="15">
    <location>
        <position position="484"/>
    </location>
    <ligand>
        <name>Mg(2+)</name>
        <dbReference type="ChEBI" id="CHEBI:18420"/>
        <note>shared with alpha subunit</note>
    </ligand>
</feature>
<dbReference type="Gene3D" id="2.40.50.140">
    <property type="entry name" value="Nucleic acid-binding proteins"/>
    <property type="match status" value="1"/>
</dbReference>
<dbReference type="Gene3D" id="3.30.930.10">
    <property type="entry name" value="Bira Bifunctional Protein, Domain 2"/>
    <property type="match status" value="1"/>
</dbReference>
<dbReference type="GO" id="GO:0004826">
    <property type="term" value="F:phenylalanine-tRNA ligase activity"/>
    <property type="evidence" value="ECO:0007669"/>
    <property type="project" value="UniProtKB-UniRule"/>
</dbReference>
<dbReference type="SUPFAM" id="SSF54991">
    <property type="entry name" value="Anticodon-binding domain of PheRS"/>
    <property type="match status" value="1"/>
</dbReference>
<keyword evidence="9 15" id="KW-0067">ATP-binding</keyword>
<dbReference type="InterPro" id="IPR005146">
    <property type="entry name" value="B3/B4_tRNA-bd"/>
</dbReference>
<dbReference type="CDD" id="cd02796">
    <property type="entry name" value="tRNA_bind_bactPheRS"/>
    <property type="match status" value="1"/>
</dbReference>
<sequence length="876" mass="91500">MRVPLSWLGEFVSLPEGTTPEQVHADLVRVGFEEESIRGFDVTGPVVVGEVLSREPEEHSNGKTVNWCQVRVAAPGAQAADGGEDVRGIVCGAHNFEPGDKVVVSLPGAVLPGGFEITPRKTYGHVSDGMIASARELSLGEDHDGIIVLSRLGLDPEVGEDAKVLLGLSDKAVEINVTPDRGYAFSVRGVAREWAHSTGADFVDPALAGSIAEASGFAVTLADAAPIRGREGATGFITRVVRGIDATRPTPVWMSSRLQLAGVRALSLPVDISNYVMLELGQPLHAYDLAKVTGGLTVRRAAAGETLVTLDEQERTLHAEDLVIADESGVIGLAGVMGGQSTKTSDDTVDVLVEAATFDPVSIARSSRRHKLPSEASKRFERGVDPLVARAAAQRMVDLLVELAGGTVDALGGDIVAPWEPAAVTLPLARVNGLMGADYTDAESRSALEMIGCTVVDGTGDRELVVTAPSWRSDLTRPADLIEEIARIVGYDRIPSVLPIAPAGRGLTREQRLRRRAANTITAAGLDEVQSYPFVSRAQLDAFGAGAEAAGAVEAAVMADPAAPAPTPAGEAKVEAIRLANPLDGQSPFLRRSLLPGLVTAAQRSVSRGVTDLALVEFGSVFEPAADGAQLGTEEVPPLGERPSEETLAVLNASIPVQPRRAAGLLLGDVVAKQAGEPAREYDWADALDAARTVAAAVSAELVVTQGAHRAFHPGRTAELAVRVGTDADGEDGGLEVVGVAGELLPALVADHHLPGRAVAFELNLERIIELAPRGPETAQLSTYPAATQDLTLVVEADVAAGDLLAVVKAGAGELLEDAHIVDDYRGSGIEDGQKAITFALRFRANDRTLKAEEASEAKLAGVAAAELAFGAHLRD</sequence>
<evidence type="ECO:0000256" key="1">
    <source>
        <dbReference type="ARBA" id="ARBA00004496"/>
    </source>
</evidence>
<protein>
    <recommendedName>
        <fullName evidence="15">Phenylalanine--tRNA ligase beta subunit</fullName>
        <ecNumber evidence="15">6.1.1.20</ecNumber>
    </recommendedName>
    <alternativeName>
        <fullName evidence="15">Phenylalanyl-tRNA synthetase beta subunit</fullName>
        <shortName evidence="15">PheRS</shortName>
    </alternativeName>
</protein>
<comment type="cofactor">
    <cofactor evidence="15">
        <name>Mg(2+)</name>
        <dbReference type="ChEBI" id="CHEBI:18420"/>
    </cofactor>
    <text evidence="15">Binds 2 magnesium ions per tetramer.</text>
</comment>
<dbReference type="Pfam" id="PF01588">
    <property type="entry name" value="tRNA_bind"/>
    <property type="match status" value="1"/>
</dbReference>
<dbReference type="SMART" id="SM00896">
    <property type="entry name" value="FDX-ACB"/>
    <property type="match status" value="1"/>
</dbReference>
<evidence type="ECO:0000256" key="4">
    <source>
        <dbReference type="ARBA" id="ARBA00022490"/>
    </source>
</evidence>
<evidence type="ECO:0000256" key="12">
    <source>
        <dbReference type="ARBA" id="ARBA00022917"/>
    </source>
</evidence>
<dbReference type="SUPFAM" id="SSF50249">
    <property type="entry name" value="Nucleic acid-binding proteins"/>
    <property type="match status" value="1"/>
</dbReference>
<dbReference type="AlphaFoldDB" id="A0A940T589"/>
<evidence type="ECO:0000259" key="19">
    <source>
        <dbReference type="PROSITE" id="PS51483"/>
    </source>
</evidence>
<dbReference type="GO" id="GO:0000287">
    <property type="term" value="F:magnesium ion binding"/>
    <property type="evidence" value="ECO:0007669"/>
    <property type="project" value="UniProtKB-UniRule"/>
</dbReference>
<dbReference type="PANTHER" id="PTHR10947:SF0">
    <property type="entry name" value="PHENYLALANINE--TRNA LIGASE BETA SUBUNIT"/>
    <property type="match status" value="1"/>
</dbReference>
<keyword evidence="8 15" id="KW-0547">Nucleotide-binding</keyword>
<evidence type="ECO:0000259" key="17">
    <source>
        <dbReference type="PROSITE" id="PS50886"/>
    </source>
</evidence>
<dbReference type="InterPro" id="IPR041616">
    <property type="entry name" value="PheRS_beta_core"/>
</dbReference>
<keyword evidence="7 15" id="KW-0479">Metal-binding</keyword>
<evidence type="ECO:0000313" key="21">
    <source>
        <dbReference type="Proteomes" id="UP000675163"/>
    </source>
</evidence>
<feature type="domain" description="B5" evidence="19">
    <location>
        <begin position="419"/>
        <end position="496"/>
    </location>
</feature>
<dbReference type="InterPro" id="IPR009061">
    <property type="entry name" value="DNA-bd_dom_put_sf"/>
</dbReference>
<dbReference type="PROSITE" id="PS51447">
    <property type="entry name" value="FDX_ACB"/>
    <property type="match status" value="1"/>
</dbReference>
<dbReference type="SUPFAM" id="SSF46955">
    <property type="entry name" value="Putative DNA-binding domain"/>
    <property type="match status" value="1"/>
</dbReference>
<dbReference type="Gene3D" id="3.30.56.10">
    <property type="match status" value="2"/>
</dbReference>
<evidence type="ECO:0000256" key="5">
    <source>
        <dbReference type="ARBA" id="ARBA00022555"/>
    </source>
</evidence>
<dbReference type="PANTHER" id="PTHR10947">
    <property type="entry name" value="PHENYLALANYL-TRNA SYNTHETASE BETA CHAIN AND LEUCINE-RICH REPEAT-CONTAINING PROTEIN 47"/>
    <property type="match status" value="1"/>
</dbReference>
<dbReference type="InterPro" id="IPR004532">
    <property type="entry name" value="Phe-tRNA-ligase_IIc_bsu_bact"/>
</dbReference>
<dbReference type="InterPro" id="IPR020825">
    <property type="entry name" value="Phe-tRNA_synthase-like_B3/B4"/>
</dbReference>
<accession>A0A940T589</accession>
<evidence type="ECO:0000256" key="2">
    <source>
        <dbReference type="ARBA" id="ARBA00008653"/>
    </source>
</evidence>
<reference evidence="20" key="1">
    <citation type="submission" date="2021-02" db="EMBL/GenBank/DDBJ databases">
        <title>Sequencing the genomes of 1000 actinobacteria strains.</title>
        <authorList>
            <person name="Klenk H.-P."/>
        </authorList>
    </citation>
    <scope>NUCLEOTIDE SEQUENCE</scope>
    <source>
        <strain evidence="20">DSM 22850</strain>
    </source>
</reference>
<dbReference type="GO" id="GO:0000049">
    <property type="term" value="F:tRNA binding"/>
    <property type="evidence" value="ECO:0007669"/>
    <property type="project" value="UniProtKB-UniRule"/>
</dbReference>
<comment type="caution">
    <text evidence="20">The sequence shown here is derived from an EMBL/GenBank/DDBJ whole genome shotgun (WGS) entry which is preliminary data.</text>
</comment>
<dbReference type="Gene3D" id="3.30.70.380">
    <property type="entry name" value="Ferrodoxin-fold anticodon-binding domain"/>
    <property type="match status" value="1"/>
</dbReference>
<dbReference type="SUPFAM" id="SSF55681">
    <property type="entry name" value="Class II aaRS and biotin synthetases"/>
    <property type="match status" value="1"/>
</dbReference>
<dbReference type="GO" id="GO:0005524">
    <property type="term" value="F:ATP binding"/>
    <property type="evidence" value="ECO:0007669"/>
    <property type="project" value="UniProtKB-UniRule"/>
</dbReference>
<feature type="binding site" evidence="15">
    <location>
        <position position="480"/>
    </location>
    <ligand>
        <name>Mg(2+)</name>
        <dbReference type="ChEBI" id="CHEBI:18420"/>
        <note>shared with alpha subunit</note>
    </ligand>
</feature>
<dbReference type="Pfam" id="PF17759">
    <property type="entry name" value="tRNA_synthFbeta"/>
    <property type="match status" value="1"/>
</dbReference>
<keyword evidence="13 15" id="KW-0030">Aminoacyl-tRNA synthetase</keyword>
<comment type="similarity">
    <text evidence="2 15">Belongs to the phenylalanyl-tRNA synthetase beta subunit family. Type 1 subfamily.</text>
</comment>
<evidence type="ECO:0000256" key="11">
    <source>
        <dbReference type="ARBA" id="ARBA00022884"/>
    </source>
</evidence>
<dbReference type="InterPro" id="IPR033714">
    <property type="entry name" value="tRNA_bind_bactPheRS"/>
</dbReference>
<dbReference type="SMART" id="SM00874">
    <property type="entry name" value="B5"/>
    <property type="match status" value="1"/>
</dbReference>
<evidence type="ECO:0000256" key="6">
    <source>
        <dbReference type="ARBA" id="ARBA00022598"/>
    </source>
</evidence>
<evidence type="ECO:0000256" key="14">
    <source>
        <dbReference type="ARBA" id="ARBA00049255"/>
    </source>
</evidence>
<evidence type="ECO:0000256" key="13">
    <source>
        <dbReference type="ARBA" id="ARBA00023146"/>
    </source>
</evidence>
<dbReference type="InterPro" id="IPR005121">
    <property type="entry name" value="Fdx_antiC-bd"/>
</dbReference>
<evidence type="ECO:0000313" key="20">
    <source>
        <dbReference type="EMBL" id="MBP1327599.1"/>
    </source>
</evidence>
<dbReference type="Gene3D" id="3.50.40.10">
    <property type="entry name" value="Phenylalanyl-trna Synthetase, Chain B, domain 3"/>
    <property type="match status" value="1"/>
</dbReference>
<evidence type="ECO:0000256" key="9">
    <source>
        <dbReference type="ARBA" id="ARBA00022840"/>
    </source>
</evidence>
<feature type="domain" description="TRNA-binding" evidence="17">
    <location>
        <begin position="40"/>
        <end position="163"/>
    </location>
</feature>
<dbReference type="PROSITE" id="PS51483">
    <property type="entry name" value="B5"/>
    <property type="match status" value="1"/>
</dbReference>
<dbReference type="GO" id="GO:0006432">
    <property type="term" value="P:phenylalanyl-tRNA aminoacylation"/>
    <property type="evidence" value="ECO:0007669"/>
    <property type="project" value="UniProtKB-UniRule"/>
</dbReference>
<keyword evidence="6 15" id="KW-0436">Ligase</keyword>
<dbReference type="InterPro" id="IPR002547">
    <property type="entry name" value="tRNA-bd_dom"/>
</dbReference>
<organism evidence="20 21">
    <name type="scientific">Leucobacter exalbidus</name>
    <dbReference type="NCBI Taxonomy" id="662960"/>
    <lineage>
        <taxon>Bacteria</taxon>
        <taxon>Bacillati</taxon>
        <taxon>Actinomycetota</taxon>
        <taxon>Actinomycetes</taxon>
        <taxon>Micrococcales</taxon>
        <taxon>Microbacteriaceae</taxon>
        <taxon>Leucobacter</taxon>
    </lineage>
</organism>
<keyword evidence="4 15" id="KW-0963">Cytoplasm</keyword>
<dbReference type="InterPro" id="IPR036690">
    <property type="entry name" value="Fdx_antiC-bd_sf"/>
</dbReference>
<dbReference type="RefSeq" id="WP_209706555.1">
    <property type="nucleotide sequence ID" value="NZ_JAFIDA010000001.1"/>
</dbReference>
<keyword evidence="5 16" id="KW-0820">tRNA-binding</keyword>
<feature type="domain" description="FDX-ACB" evidence="18">
    <location>
        <begin position="782"/>
        <end position="875"/>
    </location>
</feature>